<evidence type="ECO:0000313" key="6">
    <source>
        <dbReference type="EMBL" id="GER98641.1"/>
    </source>
</evidence>
<dbReference type="EMBL" id="BLAD01000037">
    <property type="protein sequence ID" value="GER98641.1"/>
    <property type="molecule type" value="Genomic_DNA"/>
</dbReference>
<keyword evidence="4 5" id="KW-0472">Membrane</keyword>
<keyword evidence="2 5" id="KW-0812">Transmembrane</keyword>
<protein>
    <recommendedName>
        <fullName evidence="8">Fumarate reductase subunit C</fullName>
    </recommendedName>
</protein>
<feature type="transmembrane region" description="Helical" evidence="5">
    <location>
        <begin position="97"/>
        <end position="121"/>
    </location>
</feature>
<dbReference type="AlphaFoldDB" id="A0A5M3VSN2"/>
<proteinExistence type="predicted"/>
<evidence type="ECO:0000256" key="5">
    <source>
        <dbReference type="SAM" id="Phobius"/>
    </source>
</evidence>
<dbReference type="GO" id="GO:0016020">
    <property type="term" value="C:membrane"/>
    <property type="evidence" value="ECO:0007669"/>
    <property type="project" value="InterPro"/>
</dbReference>
<reference evidence="6 7" key="1">
    <citation type="submission" date="2019-10" db="EMBL/GenBank/DDBJ databases">
        <title>Whole genome shotgun sequence of Acrocarpospora corrugata NBRC 13972.</title>
        <authorList>
            <person name="Ichikawa N."/>
            <person name="Kimura A."/>
            <person name="Kitahashi Y."/>
            <person name="Komaki H."/>
            <person name="Oguchi A."/>
        </authorList>
    </citation>
    <scope>NUCLEOTIDE SEQUENCE [LARGE SCALE GENOMIC DNA]</scope>
    <source>
        <strain evidence="6 7">NBRC 13972</strain>
    </source>
</reference>
<organism evidence="6 7">
    <name type="scientific">Acrocarpospora corrugata</name>
    <dbReference type="NCBI Taxonomy" id="35763"/>
    <lineage>
        <taxon>Bacteria</taxon>
        <taxon>Bacillati</taxon>
        <taxon>Actinomycetota</taxon>
        <taxon>Actinomycetes</taxon>
        <taxon>Streptosporangiales</taxon>
        <taxon>Streptosporangiaceae</taxon>
        <taxon>Acrocarpospora</taxon>
    </lineage>
</organism>
<accession>A0A5M3VSN2</accession>
<name>A0A5M3VSN2_9ACTN</name>
<evidence type="ECO:0000256" key="1">
    <source>
        <dbReference type="ARBA" id="ARBA00022475"/>
    </source>
</evidence>
<evidence type="ECO:0000256" key="2">
    <source>
        <dbReference type="ARBA" id="ARBA00022692"/>
    </source>
</evidence>
<dbReference type="Pfam" id="PF02300">
    <property type="entry name" value="Fumarate_red_C"/>
    <property type="match status" value="1"/>
</dbReference>
<feature type="transmembrane region" description="Helical" evidence="5">
    <location>
        <begin position="61"/>
        <end position="85"/>
    </location>
</feature>
<evidence type="ECO:0000256" key="4">
    <source>
        <dbReference type="ARBA" id="ARBA00023136"/>
    </source>
</evidence>
<comment type="caution">
    <text evidence="6">The sequence shown here is derived from an EMBL/GenBank/DDBJ whole genome shotgun (WGS) entry which is preliminary data.</text>
</comment>
<keyword evidence="3 5" id="KW-1133">Transmembrane helix</keyword>
<evidence type="ECO:0000313" key="7">
    <source>
        <dbReference type="Proteomes" id="UP000334990"/>
    </source>
</evidence>
<dbReference type="InterPro" id="IPR034804">
    <property type="entry name" value="SQR/QFR_C/D"/>
</dbReference>
<dbReference type="Proteomes" id="UP000334990">
    <property type="component" value="Unassembled WGS sequence"/>
</dbReference>
<evidence type="ECO:0008006" key="8">
    <source>
        <dbReference type="Google" id="ProtNLM"/>
    </source>
</evidence>
<dbReference type="Gene3D" id="1.20.1300.10">
    <property type="entry name" value="Fumarate reductase/succinate dehydrogenase, transmembrane subunit"/>
    <property type="match status" value="1"/>
</dbReference>
<feature type="transmembrane region" description="Helical" evidence="5">
    <location>
        <begin position="21"/>
        <end position="41"/>
    </location>
</feature>
<gene>
    <name evidence="6" type="ORF">Acor_07030</name>
</gene>
<dbReference type="OrthoDB" id="8909678at2"/>
<evidence type="ECO:0000256" key="3">
    <source>
        <dbReference type="ARBA" id="ARBA00022989"/>
    </source>
</evidence>
<keyword evidence="7" id="KW-1185">Reference proteome</keyword>
<dbReference type="RefSeq" id="WP_155335076.1">
    <property type="nucleotide sequence ID" value="NZ_BAAABN010000078.1"/>
</dbReference>
<dbReference type="InterPro" id="IPR003510">
    <property type="entry name" value="Fumarate_red_C"/>
</dbReference>
<keyword evidence="1" id="KW-1003">Cell membrane</keyword>
<dbReference type="SUPFAM" id="SSF81343">
    <property type="entry name" value="Fumarate reductase respiratory complex transmembrane subunits"/>
    <property type="match status" value="1"/>
</dbReference>
<sequence>MSYSPPRDRLWFLRRRAYLVFVLRELTSLFVAWSAVYLILLLDAFADGALPAFWDWAGTPWVLALNVVALAAVTFHAVTFLNLAPKATVIRLDGWRVPDFMIVGGNFSAWLAVSALILWVLW</sequence>